<dbReference type="Proteomes" id="UP000008711">
    <property type="component" value="Unassembled WGS sequence"/>
</dbReference>
<dbReference type="OrthoDB" id="8056520at2759"/>
<evidence type="ECO:0000313" key="2">
    <source>
        <dbReference type="Proteomes" id="UP000008711"/>
    </source>
</evidence>
<dbReference type="AlphaFoldDB" id="B3P8M5"/>
<gene>
    <name evidence="1" type="primary">Dere\GG11150</name>
    <name evidence="1" type="ORF">Dere_GG11150</name>
</gene>
<proteinExistence type="predicted"/>
<dbReference type="PhylomeDB" id="B3P8M5"/>
<dbReference type="KEGG" id="der:6555135"/>
<dbReference type="EMBL" id="CH954182">
    <property type="protein sequence ID" value="EDV54120.1"/>
    <property type="molecule type" value="Genomic_DNA"/>
</dbReference>
<accession>B3P8M5</accession>
<sequence>MIAKLKQQYEERWHYPPSLPPAKFRYVACGKVPFYGHNDKPKYKPCWQNPLSVPDQARFGVCWEYPPERYKRRPLPPPCRGSTIPIHLLKPTFKHCENIYSRYDFKLEQCVHEQTLVVDQEMKVIKNELEQAKALQIEKVKEMRYHGVRYRILAGSTGCTKTYPEYLSRMTEERALCEFQRAYNIVNQSNTDLSNLYLDMRESKKELDQRVSRLDRSLDSTYLKDLDSVLQIIENLNTYFFGVIVKLKTWAELMDPMKEHSIEDYLGLLSLETDFRTFMSAGMENCTCKRCDKKDPLKPYLPCWCQLETSEDITNPKNFDDDCPKNIAVITQRDSDIVTPSDTSLLVRAADEKARLAAEQPYLSVS</sequence>
<reference evidence="1 2" key="2">
    <citation type="journal article" date="2008" name="Bioinformatics">
        <title>Assembly reconciliation.</title>
        <authorList>
            <person name="Zimin A.V."/>
            <person name="Smith D.R."/>
            <person name="Sutton G."/>
            <person name="Yorke J.A."/>
        </authorList>
    </citation>
    <scope>NUCLEOTIDE SEQUENCE [LARGE SCALE GENOMIC DNA]</scope>
    <source>
        <strain evidence="1 2">TSC#14021-0224.01</strain>
    </source>
</reference>
<reference evidence="1 2" key="1">
    <citation type="journal article" date="2007" name="Nature">
        <title>Evolution of genes and genomes on the Drosophila phylogeny.</title>
        <authorList>
            <consortium name="Drosophila 12 Genomes Consortium"/>
            <person name="Clark A.G."/>
            <person name="Eisen M.B."/>
            <person name="Smith D.R."/>
            <person name="Bergman C.M."/>
            <person name="Oliver B."/>
            <person name="Markow T.A."/>
            <person name="Kaufman T.C."/>
            <person name="Kellis M."/>
            <person name="Gelbart W."/>
            <person name="Iyer V.N."/>
            <person name="Pollard D.A."/>
            <person name="Sackton T.B."/>
            <person name="Larracuente A.M."/>
            <person name="Singh N.D."/>
            <person name="Abad J.P."/>
            <person name="Abt D.N."/>
            <person name="Adryan B."/>
            <person name="Aguade M."/>
            <person name="Akashi H."/>
            <person name="Anderson W.W."/>
            <person name="Aquadro C.F."/>
            <person name="Ardell D.H."/>
            <person name="Arguello R."/>
            <person name="Artieri C.G."/>
            <person name="Barbash D.A."/>
            <person name="Barker D."/>
            <person name="Barsanti P."/>
            <person name="Batterham P."/>
            <person name="Batzoglou S."/>
            <person name="Begun D."/>
            <person name="Bhutkar A."/>
            <person name="Blanco E."/>
            <person name="Bosak S.A."/>
            <person name="Bradley R.K."/>
            <person name="Brand A.D."/>
            <person name="Brent M.R."/>
            <person name="Brooks A.N."/>
            <person name="Brown R.H."/>
            <person name="Butlin R.K."/>
            <person name="Caggese C."/>
            <person name="Calvi B.R."/>
            <person name="Bernardo de Carvalho A."/>
            <person name="Caspi A."/>
            <person name="Castrezana S."/>
            <person name="Celniker S.E."/>
            <person name="Chang J.L."/>
            <person name="Chapple C."/>
            <person name="Chatterji S."/>
            <person name="Chinwalla A."/>
            <person name="Civetta A."/>
            <person name="Clifton S.W."/>
            <person name="Comeron J.M."/>
            <person name="Costello J.C."/>
            <person name="Coyne J.A."/>
            <person name="Daub J."/>
            <person name="David R.G."/>
            <person name="Delcher A.L."/>
            <person name="Delehaunty K."/>
            <person name="Do C.B."/>
            <person name="Ebling H."/>
            <person name="Edwards K."/>
            <person name="Eickbush T."/>
            <person name="Evans J.D."/>
            <person name="Filipski A."/>
            <person name="Findeiss S."/>
            <person name="Freyhult E."/>
            <person name="Fulton L."/>
            <person name="Fulton R."/>
            <person name="Garcia A.C."/>
            <person name="Gardiner A."/>
            <person name="Garfield D.A."/>
            <person name="Garvin B.E."/>
            <person name="Gibson G."/>
            <person name="Gilbert D."/>
            <person name="Gnerre S."/>
            <person name="Godfrey J."/>
            <person name="Good R."/>
            <person name="Gotea V."/>
            <person name="Gravely B."/>
            <person name="Greenberg A.J."/>
            <person name="Griffiths-Jones S."/>
            <person name="Gross S."/>
            <person name="Guigo R."/>
            <person name="Gustafson E.A."/>
            <person name="Haerty W."/>
            <person name="Hahn M.W."/>
            <person name="Halligan D.L."/>
            <person name="Halpern A.L."/>
            <person name="Halter G.M."/>
            <person name="Han M.V."/>
            <person name="Heger A."/>
            <person name="Hillier L."/>
            <person name="Hinrichs A.S."/>
            <person name="Holmes I."/>
            <person name="Hoskins R.A."/>
            <person name="Hubisz M.J."/>
            <person name="Hultmark D."/>
            <person name="Huntley M.A."/>
            <person name="Jaffe D.B."/>
            <person name="Jagadeeshan S."/>
            <person name="Jeck W.R."/>
            <person name="Johnson J."/>
            <person name="Jones C.D."/>
            <person name="Jordan W.C."/>
            <person name="Karpen G.H."/>
            <person name="Kataoka E."/>
            <person name="Keightley P.D."/>
            <person name="Kheradpour P."/>
            <person name="Kirkness E.F."/>
            <person name="Koerich L.B."/>
            <person name="Kristiansen K."/>
            <person name="Kudrna D."/>
            <person name="Kulathinal R.J."/>
            <person name="Kumar S."/>
            <person name="Kwok R."/>
            <person name="Lander E."/>
            <person name="Langley C.H."/>
            <person name="Lapoint R."/>
            <person name="Lazzaro B.P."/>
            <person name="Lee S.J."/>
            <person name="Levesque L."/>
            <person name="Li R."/>
            <person name="Lin C.F."/>
            <person name="Lin M.F."/>
            <person name="Lindblad-Toh K."/>
            <person name="Llopart A."/>
            <person name="Long M."/>
            <person name="Low L."/>
            <person name="Lozovsky E."/>
            <person name="Lu J."/>
            <person name="Luo M."/>
            <person name="Machado C.A."/>
            <person name="Makalowski W."/>
            <person name="Marzo M."/>
            <person name="Matsuda M."/>
            <person name="Matzkin L."/>
            <person name="McAllister B."/>
            <person name="McBride C.S."/>
            <person name="McKernan B."/>
            <person name="McKernan K."/>
            <person name="Mendez-Lago M."/>
            <person name="Minx P."/>
            <person name="Mollenhauer M.U."/>
            <person name="Montooth K."/>
            <person name="Mount S.M."/>
            <person name="Mu X."/>
            <person name="Myers E."/>
            <person name="Negre B."/>
            <person name="Newfeld S."/>
            <person name="Nielsen R."/>
            <person name="Noor M.A."/>
            <person name="O'Grady P."/>
            <person name="Pachter L."/>
            <person name="Papaceit M."/>
            <person name="Parisi M.J."/>
            <person name="Parisi M."/>
            <person name="Parts L."/>
            <person name="Pedersen J.S."/>
            <person name="Pesole G."/>
            <person name="Phillippy A.M."/>
            <person name="Ponting C.P."/>
            <person name="Pop M."/>
            <person name="Porcelli D."/>
            <person name="Powell J.R."/>
            <person name="Prohaska S."/>
            <person name="Pruitt K."/>
            <person name="Puig M."/>
            <person name="Quesneville H."/>
            <person name="Ram K.R."/>
            <person name="Rand D."/>
            <person name="Rasmussen M.D."/>
            <person name="Reed L.K."/>
            <person name="Reenan R."/>
            <person name="Reily A."/>
            <person name="Remington K.A."/>
            <person name="Rieger T.T."/>
            <person name="Ritchie M.G."/>
            <person name="Robin C."/>
            <person name="Rogers Y.H."/>
            <person name="Rohde C."/>
            <person name="Rozas J."/>
            <person name="Rubenfield M.J."/>
            <person name="Ruiz A."/>
            <person name="Russo S."/>
            <person name="Salzberg S.L."/>
            <person name="Sanchez-Gracia A."/>
            <person name="Saranga D.J."/>
            <person name="Sato H."/>
            <person name="Schaeffer S.W."/>
            <person name="Schatz M.C."/>
            <person name="Schlenke T."/>
            <person name="Schwartz R."/>
            <person name="Segarra C."/>
            <person name="Singh R.S."/>
            <person name="Sirot L."/>
            <person name="Sirota M."/>
            <person name="Sisneros N.B."/>
            <person name="Smith C.D."/>
            <person name="Smith T.F."/>
            <person name="Spieth J."/>
            <person name="Stage D.E."/>
            <person name="Stark A."/>
            <person name="Stephan W."/>
            <person name="Strausberg R.L."/>
            <person name="Strempel S."/>
            <person name="Sturgill D."/>
            <person name="Sutton G."/>
            <person name="Sutton G.G."/>
            <person name="Tao W."/>
            <person name="Teichmann S."/>
            <person name="Tobari Y.N."/>
            <person name="Tomimura Y."/>
            <person name="Tsolas J.M."/>
            <person name="Valente V.L."/>
            <person name="Venter E."/>
            <person name="Venter J.C."/>
            <person name="Vicario S."/>
            <person name="Vieira F.G."/>
            <person name="Vilella A.J."/>
            <person name="Villasante A."/>
            <person name="Walenz B."/>
            <person name="Wang J."/>
            <person name="Wasserman M."/>
            <person name="Watts T."/>
            <person name="Wilson D."/>
            <person name="Wilson R.K."/>
            <person name="Wing R.A."/>
            <person name="Wolfner M.F."/>
            <person name="Wong A."/>
            <person name="Wong G.K."/>
            <person name="Wu C.I."/>
            <person name="Wu G."/>
            <person name="Yamamoto D."/>
            <person name="Yang H.P."/>
            <person name="Yang S.P."/>
            <person name="Yorke J.A."/>
            <person name="Yoshida K."/>
            <person name="Zdobnov E."/>
            <person name="Zhang P."/>
            <person name="Zhang Y."/>
            <person name="Zimin A.V."/>
            <person name="Baldwin J."/>
            <person name="Abdouelleil A."/>
            <person name="Abdulkadir J."/>
            <person name="Abebe A."/>
            <person name="Abera B."/>
            <person name="Abreu J."/>
            <person name="Acer S.C."/>
            <person name="Aftuck L."/>
            <person name="Alexander A."/>
            <person name="An P."/>
            <person name="Anderson E."/>
            <person name="Anderson S."/>
            <person name="Arachi H."/>
            <person name="Azer M."/>
            <person name="Bachantsang P."/>
            <person name="Barry A."/>
            <person name="Bayul T."/>
            <person name="Berlin A."/>
            <person name="Bessette D."/>
            <person name="Bloom T."/>
            <person name="Blye J."/>
            <person name="Boguslavskiy L."/>
            <person name="Bonnet C."/>
            <person name="Boukhgalter B."/>
            <person name="Bourzgui I."/>
            <person name="Brown A."/>
            <person name="Cahill P."/>
            <person name="Channer S."/>
            <person name="Cheshatsang Y."/>
            <person name="Chuda L."/>
            <person name="Citroen M."/>
            <person name="Collymore A."/>
            <person name="Cooke P."/>
            <person name="Costello M."/>
            <person name="D'Aco K."/>
            <person name="Daza R."/>
            <person name="De Haan G."/>
            <person name="DeGray S."/>
            <person name="DeMaso C."/>
            <person name="Dhargay N."/>
            <person name="Dooley K."/>
            <person name="Dooley E."/>
            <person name="Doricent M."/>
            <person name="Dorje P."/>
            <person name="Dorjee K."/>
            <person name="Dupes A."/>
            <person name="Elong R."/>
            <person name="Falk J."/>
            <person name="Farina A."/>
            <person name="Faro S."/>
            <person name="Ferguson D."/>
            <person name="Fisher S."/>
            <person name="Foley C.D."/>
            <person name="Franke A."/>
            <person name="Friedrich D."/>
            <person name="Gadbois L."/>
            <person name="Gearin G."/>
            <person name="Gearin C.R."/>
            <person name="Giannoukos G."/>
            <person name="Goode T."/>
            <person name="Graham J."/>
            <person name="Grandbois E."/>
            <person name="Grewal S."/>
            <person name="Gyaltsen K."/>
            <person name="Hafez N."/>
            <person name="Hagos B."/>
            <person name="Hall J."/>
            <person name="Henson C."/>
            <person name="Hollinger A."/>
            <person name="Honan T."/>
            <person name="Huard M.D."/>
            <person name="Hughes L."/>
            <person name="Hurhula B."/>
            <person name="Husby M.E."/>
            <person name="Kamat A."/>
            <person name="Kanga B."/>
            <person name="Kashin S."/>
            <person name="Khazanovich D."/>
            <person name="Kisner P."/>
            <person name="Lance K."/>
            <person name="Lara M."/>
            <person name="Lee W."/>
            <person name="Lennon N."/>
            <person name="Letendre F."/>
            <person name="LeVine R."/>
            <person name="Lipovsky A."/>
            <person name="Liu X."/>
            <person name="Liu J."/>
            <person name="Liu S."/>
            <person name="Lokyitsang T."/>
            <person name="Lokyitsang Y."/>
            <person name="Lubonja R."/>
            <person name="Lui A."/>
            <person name="MacDonald P."/>
            <person name="Magnisalis V."/>
            <person name="Maru K."/>
            <person name="Matthews C."/>
            <person name="McCusker W."/>
            <person name="McDonough S."/>
            <person name="Mehta T."/>
            <person name="Meldrim J."/>
            <person name="Meneus L."/>
            <person name="Mihai O."/>
            <person name="Mihalev A."/>
            <person name="Mihova T."/>
            <person name="Mittelman R."/>
            <person name="Mlenga V."/>
            <person name="Montmayeur A."/>
            <person name="Mulrain L."/>
            <person name="Navidi A."/>
            <person name="Naylor J."/>
            <person name="Negash T."/>
            <person name="Nguyen T."/>
            <person name="Nguyen N."/>
            <person name="Nicol R."/>
            <person name="Norbu C."/>
            <person name="Norbu N."/>
            <person name="Novod N."/>
            <person name="O'Neill B."/>
            <person name="Osman S."/>
            <person name="Markiewicz E."/>
            <person name="Oyono O.L."/>
            <person name="Patti C."/>
            <person name="Phunkhang P."/>
            <person name="Pierre F."/>
            <person name="Priest M."/>
            <person name="Raghuraman S."/>
            <person name="Rege F."/>
            <person name="Reyes R."/>
            <person name="Rise C."/>
            <person name="Rogov P."/>
            <person name="Ross K."/>
            <person name="Ryan E."/>
            <person name="Settipalli S."/>
            <person name="Shea T."/>
            <person name="Sherpa N."/>
            <person name="Shi L."/>
            <person name="Shih D."/>
            <person name="Sparrow T."/>
            <person name="Spaulding J."/>
            <person name="Stalker J."/>
            <person name="Stange-Thomann N."/>
            <person name="Stavropoulos S."/>
            <person name="Stone C."/>
            <person name="Strader C."/>
            <person name="Tesfaye S."/>
            <person name="Thomson T."/>
            <person name="Thoulutsang Y."/>
            <person name="Thoulutsang D."/>
            <person name="Topham K."/>
            <person name="Topping I."/>
            <person name="Tsamla T."/>
            <person name="Vassiliev H."/>
            <person name="Vo A."/>
            <person name="Wangchuk T."/>
            <person name="Wangdi T."/>
            <person name="Weiand M."/>
            <person name="Wilkinson J."/>
            <person name="Wilson A."/>
            <person name="Yadav S."/>
            <person name="Young G."/>
            <person name="Yu Q."/>
            <person name="Zembek L."/>
            <person name="Zhong D."/>
            <person name="Zimmer A."/>
            <person name="Zwirko Z."/>
            <person name="Jaffe D.B."/>
            <person name="Alvarez P."/>
            <person name="Brockman W."/>
            <person name="Butler J."/>
            <person name="Chin C."/>
            <person name="Gnerre S."/>
            <person name="Grabherr M."/>
            <person name="Kleber M."/>
            <person name="Mauceli E."/>
            <person name="MacCallum I."/>
        </authorList>
    </citation>
    <scope>NUCLEOTIDE SEQUENCE [LARGE SCALE GENOMIC DNA]</scope>
    <source>
        <strain evidence="1 2">TSC#14021-0224.01</strain>
    </source>
</reference>
<protein>
    <submittedName>
        <fullName evidence="1">GG11150</fullName>
    </submittedName>
</protein>
<evidence type="ECO:0000313" key="1">
    <source>
        <dbReference type="EMBL" id="EDV54120.1"/>
    </source>
</evidence>
<keyword evidence="2" id="KW-1185">Reference proteome</keyword>
<name>B3P8M5_DROER</name>
<dbReference type="OMA" id="LCEFQKA"/>
<organism evidence="1 2">
    <name type="scientific">Drosophila erecta</name>
    <name type="common">Fruit fly</name>
    <dbReference type="NCBI Taxonomy" id="7220"/>
    <lineage>
        <taxon>Eukaryota</taxon>
        <taxon>Metazoa</taxon>
        <taxon>Ecdysozoa</taxon>
        <taxon>Arthropoda</taxon>
        <taxon>Hexapoda</taxon>
        <taxon>Insecta</taxon>
        <taxon>Pterygota</taxon>
        <taxon>Neoptera</taxon>
        <taxon>Endopterygota</taxon>
        <taxon>Diptera</taxon>
        <taxon>Brachycera</taxon>
        <taxon>Muscomorpha</taxon>
        <taxon>Ephydroidea</taxon>
        <taxon>Drosophilidae</taxon>
        <taxon>Drosophila</taxon>
        <taxon>Sophophora</taxon>
    </lineage>
</organism>
<dbReference type="eggNOG" id="ENOG502T87T">
    <property type="taxonomic scope" value="Eukaryota"/>
</dbReference>
<dbReference type="HOGENOM" id="CLU_765647_0_0_1"/>